<gene>
    <name evidence="11" type="ORF">E1B28_011516</name>
</gene>
<protein>
    <recommendedName>
        <fullName evidence="7">ATP-dependent RNA helicase</fullName>
        <ecNumber evidence="7">3.6.4.13</ecNumber>
    </recommendedName>
</protein>
<dbReference type="RefSeq" id="XP_043006349.1">
    <property type="nucleotide sequence ID" value="XM_043156562.1"/>
</dbReference>
<keyword evidence="2 6" id="KW-0378">Hydrolase</keyword>
<evidence type="ECO:0000256" key="8">
    <source>
        <dbReference type="SAM" id="MobiDB-lite"/>
    </source>
</evidence>
<dbReference type="SMART" id="SM00487">
    <property type="entry name" value="DEXDc"/>
    <property type="match status" value="1"/>
</dbReference>
<dbReference type="CDD" id="cd17956">
    <property type="entry name" value="DEADc_DDX51"/>
    <property type="match status" value="1"/>
</dbReference>
<evidence type="ECO:0000256" key="7">
    <source>
        <dbReference type="RuleBase" id="RU365068"/>
    </source>
</evidence>
<evidence type="ECO:0000259" key="10">
    <source>
        <dbReference type="PROSITE" id="PS51194"/>
    </source>
</evidence>
<evidence type="ECO:0000256" key="1">
    <source>
        <dbReference type="ARBA" id="ARBA00022741"/>
    </source>
</evidence>
<comment type="catalytic activity">
    <reaction evidence="7">
        <text>ATP + H2O = ADP + phosphate + H(+)</text>
        <dbReference type="Rhea" id="RHEA:13065"/>
        <dbReference type="ChEBI" id="CHEBI:15377"/>
        <dbReference type="ChEBI" id="CHEBI:15378"/>
        <dbReference type="ChEBI" id="CHEBI:30616"/>
        <dbReference type="ChEBI" id="CHEBI:43474"/>
        <dbReference type="ChEBI" id="CHEBI:456216"/>
        <dbReference type="EC" id="3.6.4.13"/>
    </reaction>
</comment>
<dbReference type="Gene3D" id="3.40.50.300">
    <property type="entry name" value="P-loop containing nucleotide triphosphate hydrolases"/>
    <property type="match status" value="2"/>
</dbReference>
<dbReference type="PROSITE" id="PS00039">
    <property type="entry name" value="DEAD_ATP_HELICASE"/>
    <property type="match status" value="1"/>
</dbReference>
<dbReference type="EC" id="3.6.4.13" evidence="7"/>
<dbReference type="PANTHER" id="PTHR24031">
    <property type="entry name" value="RNA HELICASE"/>
    <property type="match status" value="1"/>
</dbReference>
<feature type="region of interest" description="Disordered" evidence="8">
    <location>
        <begin position="61"/>
        <end position="187"/>
    </location>
</feature>
<dbReference type="SMART" id="SM00490">
    <property type="entry name" value="HELICc"/>
    <property type="match status" value="1"/>
</dbReference>
<feature type="compositionally biased region" description="Basic and acidic residues" evidence="8">
    <location>
        <begin position="83"/>
        <end position="92"/>
    </location>
</feature>
<evidence type="ECO:0000313" key="12">
    <source>
        <dbReference type="Proteomes" id="UP001049176"/>
    </source>
</evidence>
<name>A0A9P7RUA6_9AGAR</name>
<dbReference type="OrthoDB" id="3370at2759"/>
<feature type="compositionally biased region" description="Basic and acidic residues" evidence="8">
    <location>
        <begin position="156"/>
        <end position="168"/>
    </location>
</feature>
<dbReference type="Pfam" id="PF00271">
    <property type="entry name" value="Helicase_C"/>
    <property type="match status" value="1"/>
</dbReference>
<dbReference type="InterPro" id="IPR014001">
    <property type="entry name" value="Helicase_ATP-bd"/>
</dbReference>
<comment type="function">
    <text evidence="7">RNA helicase.</text>
</comment>
<feature type="domain" description="Helicase C-terminal" evidence="10">
    <location>
        <begin position="546"/>
        <end position="723"/>
    </location>
</feature>
<dbReference type="CDD" id="cd18787">
    <property type="entry name" value="SF2_C_DEAD"/>
    <property type="match status" value="1"/>
</dbReference>
<dbReference type="GO" id="GO:0016787">
    <property type="term" value="F:hydrolase activity"/>
    <property type="evidence" value="ECO:0007669"/>
    <property type="project" value="UniProtKB-KW"/>
</dbReference>
<feature type="compositionally biased region" description="Basic residues" evidence="8">
    <location>
        <begin position="136"/>
        <end position="145"/>
    </location>
</feature>
<evidence type="ECO:0000259" key="9">
    <source>
        <dbReference type="PROSITE" id="PS51192"/>
    </source>
</evidence>
<feature type="compositionally biased region" description="Acidic residues" evidence="8">
    <location>
        <begin position="93"/>
        <end position="118"/>
    </location>
</feature>
<feature type="compositionally biased region" description="Low complexity" evidence="8">
    <location>
        <begin position="174"/>
        <end position="187"/>
    </location>
</feature>
<feature type="compositionally biased region" description="Basic residues" evidence="8">
    <location>
        <begin position="61"/>
        <end position="82"/>
    </location>
</feature>
<dbReference type="PROSITE" id="PS51192">
    <property type="entry name" value="HELICASE_ATP_BIND_1"/>
    <property type="match status" value="1"/>
</dbReference>
<dbReference type="InterPro" id="IPR000629">
    <property type="entry name" value="RNA-helicase_DEAD-box_CS"/>
</dbReference>
<dbReference type="GO" id="GO:0003723">
    <property type="term" value="F:RNA binding"/>
    <property type="evidence" value="ECO:0007669"/>
    <property type="project" value="UniProtKB-UniRule"/>
</dbReference>
<keyword evidence="4 6" id="KW-0067">ATP-binding</keyword>
<keyword evidence="12" id="KW-1185">Reference proteome</keyword>
<dbReference type="EMBL" id="CM032187">
    <property type="protein sequence ID" value="KAG7089879.1"/>
    <property type="molecule type" value="Genomic_DNA"/>
</dbReference>
<evidence type="ECO:0000313" key="11">
    <source>
        <dbReference type="EMBL" id="KAG7089879.1"/>
    </source>
</evidence>
<dbReference type="Proteomes" id="UP001049176">
    <property type="component" value="Chromosome 7"/>
</dbReference>
<dbReference type="InterPro" id="IPR027417">
    <property type="entry name" value="P-loop_NTPase"/>
</dbReference>
<dbReference type="InterPro" id="IPR001650">
    <property type="entry name" value="Helicase_C-like"/>
</dbReference>
<keyword evidence="1 6" id="KW-0547">Nucleotide-binding</keyword>
<comment type="caution">
    <text evidence="11">The sequence shown here is derived from an EMBL/GenBank/DDBJ whole genome shotgun (WGS) entry which is preliminary data.</text>
</comment>
<evidence type="ECO:0000256" key="2">
    <source>
        <dbReference type="ARBA" id="ARBA00022801"/>
    </source>
</evidence>
<comment type="domain">
    <text evidence="7">The Q motif is unique to and characteristic of the DEAD box family of RNA helicases and controls ATP binding and hydrolysis.</text>
</comment>
<dbReference type="Pfam" id="PF00270">
    <property type="entry name" value="DEAD"/>
    <property type="match status" value="1"/>
</dbReference>
<comment type="similarity">
    <text evidence="6">Belongs to the DEAD box helicase family.</text>
</comment>
<dbReference type="GO" id="GO:0005524">
    <property type="term" value="F:ATP binding"/>
    <property type="evidence" value="ECO:0007669"/>
    <property type="project" value="UniProtKB-UniRule"/>
</dbReference>
<dbReference type="AlphaFoldDB" id="A0A9P7RUA6"/>
<proteinExistence type="inferred from homology"/>
<evidence type="ECO:0000256" key="5">
    <source>
        <dbReference type="ARBA" id="ARBA00022884"/>
    </source>
</evidence>
<keyword evidence="5 7" id="KW-0694">RNA-binding</keyword>
<accession>A0A9P7RUA6</accession>
<sequence length="743" mass="83342">MLLLSHGCSPYSSHYLGCKKFPIRFTHAAKIFYRTGDDFSFEKHSGEVILSRTQVFAQGKTKAKQRYLKRKKERRKHKKVQPKHGEGTARNEIEEDEESDLNEDVEDKVDVMEVDEDHTELPMSIEKPSKEPRLEKRLKKRRKLKISPEESAGQSIEKDEGGAAQHEETEYEVPEASAPSRSLSPAAALPSFPLPSLPDAPTQSALALQGLDQALMDAEVVDPSIVLPISRQGGTATGLSEKMQKTLQELGITELFAVQTALLPFLLPSDPWQKSLYQPYNPPRDVCVSAPTGSGKTLAYAVPIVEILSSRIVTRLRALVVLPTRDLVAQVRETFEAISKGRGLKIGIATGQHSFTHEQSHLVADRTSSLLGGSSKVDILICTPGRLIDHLTGTPNFSLQHLRFLVIDEADRLLAQSYQDWLIQILAATRPPKPSAHYLLEDLVKDANSLWEKAQSRSRARHDALNPAFLHLLPYPDCPSFLPEKKEISCQKLLFSATLTRDPAKLASLELRDPKYFVVHRTPEKGDVLDNSVLDVVTERFTFPETLKEHMIVCETAKKPLILLHLIHQHHIANALIFTKSAESTARLVQLFDFFEQARTSTGGGANNRPRISVRAYSSDLGAAERKSILGNFKDQEIEILICSDLISRGIDISHVAHIISYDAPIDMRKYVHRVGRTARAGKNGEAWTLVEEQEARYFKTMVKNASHLEKVKRERVREQDLAAFLPHYESALTQLKEVYSRQ</sequence>
<dbReference type="GO" id="GO:0003724">
    <property type="term" value="F:RNA helicase activity"/>
    <property type="evidence" value="ECO:0007669"/>
    <property type="project" value="UniProtKB-EC"/>
</dbReference>
<feature type="domain" description="Helicase ATP-binding" evidence="9">
    <location>
        <begin position="277"/>
        <end position="517"/>
    </location>
</feature>
<evidence type="ECO:0000256" key="4">
    <source>
        <dbReference type="ARBA" id="ARBA00022840"/>
    </source>
</evidence>
<dbReference type="SUPFAM" id="SSF52540">
    <property type="entry name" value="P-loop containing nucleoside triphosphate hydrolases"/>
    <property type="match status" value="2"/>
</dbReference>
<dbReference type="PROSITE" id="PS51194">
    <property type="entry name" value="HELICASE_CTER"/>
    <property type="match status" value="1"/>
</dbReference>
<dbReference type="GeneID" id="66080591"/>
<keyword evidence="3 6" id="KW-0347">Helicase</keyword>
<evidence type="ECO:0000256" key="6">
    <source>
        <dbReference type="RuleBase" id="RU000492"/>
    </source>
</evidence>
<dbReference type="InterPro" id="IPR011545">
    <property type="entry name" value="DEAD/DEAH_box_helicase_dom"/>
</dbReference>
<evidence type="ECO:0000256" key="3">
    <source>
        <dbReference type="ARBA" id="ARBA00022806"/>
    </source>
</evidence>
<reference evidence="11" key="1">
    <citation type="journal article" date="2021" name="Genome Biol. Evol.">
        <title>The assembled and annotated genome of the fairy-ring fungus Marasmius oreades.</title>
        <authorList>
            <person name="Hiltunen M."/>
            <person name="Ament-Velasquez S.L."/>
            <person name="Johannesson H."/>
        </authorList>
    </citation>
    <scope>NUCLEOTIDE SEQUENCE</scope>
    <source>
        <strain evidence="11">03SP1</strain>
    </source>
</reference>
<organism evidence="11 12">
    <name type="scientific">Marasmius oreades</name>
    <name type="common">fairy-ring Marasmius</name>
    <dbReference type="NCBI Taxonomy" id="181124"/>
    <lineage>
        <taxon>Eukaryota</taxon>
        <taxon>Fungi</taxon>
        <taxon>Dikarya</taxon>
        <taxon>Basidiomycota</taxon>
        <taxon>Agaricomycotina</taxon>
        <taxon>Agaricomycetes</taxon>
        <taxon>Agaricomycetidae</taxon>
        <taxon>Agaricales</taxon>
        <taxon>Marasmiineae</taxon>
        <taxon>Marasmiaceae</taxon>
        <taxon>Marasmius</taxon>
    </lineage>
</organism>